<feature type="region of interest" description="Disordered" evidence="5">
    <location>
        <begin position="774"/>
        <end position="794"/>
    </location>
</feature>
<evidence type="ECO:0000313" key="9">
    <source>
        <dbReference type="RefSeq" id="XP_072849347.1"/>
    </source>
</evidence>
<feature type="coiled-coil region" evidence="4">
    <location>
        <begin position="669"/>
        <end position="696"/>
    </location>
</feature>
<evidence type="ECO:0000256" key="2">
    <source>
        <dbReference type="ARBA" id="ARBA00023134"/>
    </source>
</evidence>
<dbReference type="Gene3D" id="3.40.50.300">
    <property type="entry name" value="P-loop containing nucleotide triphosphate hydrolases"/>
    <property type="match status" value="2"/>
</dbReference>
<dbReference type="CDD" id="cd08771">
    <property type="entry name" value="DLP_1"/>
    <property type="match status" value="2"/>
</dbReference>
<dbReference type="PANTHER" id="PTHR11566">
    <property type="entry name" value="DYNAMIN"/>
    <property type="match status" value="1"/>
</dbReference>
<evidence type="ECO:0000256" key="4">
    <source>
        <dbReference type="SAM" id="Coils"/>
    </source>
</evidence>
<organism evidence="8 9">
    <name type="scientific">Pogona vitticeps</name>
    <name type="common">central bearded dragon</name>
    <dbReference type="NCBI Taxonomy" id="103695"/>
    <lineage>
        <taxon>Eukaryota</taxon>
        <taxon>Metazoa</taxon>
        <taxon>Chordata</taxon>
        <taxon>Craniata</taxon>
        <taxon>Vertebrata</taxon>
        <taxon>Euteleostomi</taxon>
        <taxon>Lepidosauria</taxon>
        <taxon>Squamata</taxon>
        <taxon>Bifurcata</taxon>
        <taxon>Unidentata</taxon>
        <taxon>Episquamata</taxon>
        <taxon>Toxicofera</taxon>
        <taxon>Iguania</taxon>
        <taxon>Acrodonta</taxon>
        <taxon>Agamidae</taxon>
        <taxon>Amphibolurinae</taxon>
        <taxon>Pogona</taxon>
    </lineage>
</organism>
<dbReference type="InterPro" id="IPR030381">
    <property type="entry name" value="G_DYNAMIN_dom"/>
</dbReference>
<evidence type="ECO:0000256" key="1">
    <source>
        <dbReference type="ARBA" id="ARBA00022741"/>
    </source>
</evidence>
<dbReference type="InterPro" id="IPR019762">
    <property type="entry name" value="Dynamin_GTPase_CS"/>
</dbReference>
<sequence length="1434" mass="161876">MKRKSDLPRRERSVNVPFGPRLLLAARPTPLPCGVHSRLPRPFLFPGEGKGGGGVEAPPGSRGAPGSREREASTGTAGASLCTQYEEKIRPCIDLIDSLRALGVEKDLALPAIAVIGDQSSGKSSVLEALSGVALPRGSGIVTRCPLELKMKKVPHTNKWKGKIQYAGTEQELNSLSQVEAAVIRAQNALAGEGVGISHNLITLEITSHDVPDLTLIDLPGITRVAVRDQPQDIGQQIMKLIKKYITKQETINLVVIPSNVDIATMEALKMAQEVDPEGERTLGILTKPDLVDPGAEEEVVDIVRNQRVLLRKGYMIVKCRGQEDIKSRVSLADANQKERRFFEEHEVFSCLLEEHRATIPLLAERLTQELIDHINKLLPNLEEQIKDKLEATNLQLQQCGQGVPETPEDKMFFLIQKIRYFNNTISKVQEGEEVFIGPGKRRLFTAMRKHFNEWQTEIINNELDVKDLLKDEIWSFETKYRGKELPGFVNYRTFENIVKQQIEKLQSPALEMLKDITEQVRETFFETATQQFSSFYFLLRAAQTSIEDIREKQQETAESIIKDQFKLENVVYCQDYIYSEDIKQVRGRGSILQVIAPKRFLSPAEKCSVEEMAYHLNAYFKSAGVRLGTQIPMIIQKYILQDYAEGLQNAMMGLLQDKDQYNVLLQEQKDVASKRASLKERLKRLTRARQRLAKYPNMSKFRACRQTPSERRSRKLERTLSSDEEMDGPLKSGAWFGNKQTSGGLGIQPMPGEVKFAVPNLFVPQQNGGFTFNPPSFPNGDSTEAVEQKQTNKKPENSLYNQYEEKIRPCIDLIDSLRALGVEKDLALPAIAVIGDQSSGKSSVLEALSGVALPRGSGIVTRCPLALKLKKLSSGQQWKGKISYLDKNLELTNASEVEREIRRAQNIMAGEGVGISNKLINLEISSPEVPDLTLIDLPGIARVAVGNQPLDIGDQIKKLIKTYIDRNETINLVVVPCNVDIATTEALKMAQEVDPEGERTLGILTKPDLMDKGTEGNVVNIVRNLVIPLKKGYMIVKCRGQQDIQSNLTLASATQREREFFENHKHFSMLWKEKRATIPLLAEKLTSELVQHISKSLPTLEEQISFQLQKASDEMRRYGKGMPKTEGEKLYFLTDKIQLFNADITCAIQGEEKLSEKDTRLFTKIRKEFQKWDQTIAENGKNIEKSLHPEEWKFEHQYRGRELPGFINYRTFESIMRRHISILELPALEMLNKVTEIVRQAFAEVAKAHFDGFPHLHMQAKNRIESIKAKQIEEAESTIRTQFEMEQTLYCQDGVYRRDLSIVKGKVKEAGNSLFSAGSLNGKNPLNSVGTSLTFGTTSAQDSSITEIAYHLKTYFSNAGNRLSCQVPLIIQFYILQKFGDHLQNEMLQLLQNREKLSILLQERKDAAEQRQFLSDRIFRLTEARNHLAKFSG</sequence>
<name>A0ABM5FVA9_9SAUR</name>
<evidence type="ECO:0000256" key="3">
    <source>
        <dbReference type="RuleBase" id="RU003932"/>
    </source>
</evidence>
<dbReference type="InterPro" id="IPR045063">
    <property type="entry name" value="Dynamin_N"/>
</dbReference>
<accession>A0ABM5FVA9</accession>
<feature type="domain" description="GED" evidence="6">
    <location>
        <begin position="610"/>
        <end position="701"/>
    </location>
</feature>
<evidence type="ECO:0008006" key="10">
    <source>
        <dbReference type="Google" id="ProtNLM"/>
    </source>
</evidence>
<dbReference type="RefSeq" id="XP_072849347.1">
    <property type="nucleotide sequence ID" value="XM_072993246.1"/>
</dbReference>
<evidence type="ECO:0000259" key="6">
    <source>
        <dbReference type="PROSITE" id="PS51388"/>
    </source>
</evidence>
<comment type="similarity">
    <text evidence="3">Belongs to the TRAFAC class dynamin-like GTPase superfamily. Dynamin/Fzo/YdjA family.</text>
</comment>
<evidence type="ECO:0000313" key="8">
    <source>
        <dbReference type="Proteomes" id="UP001652642"/>
    </source>
</evidence>
<dbReference type="PROSITE" id="PS00410">
    <property type="entry name" value="G_DYNAMIN_1"/>
    <property type="match status" value="2"/>
</dbReference>
<dbReference type="PRINTS" id="PR00195">
    <property type="entry name" value="DYNAMIN"/>
</dbReference>
<proteinExistence type="inferred from homology"/>
<dbReference type="SMART" id="SM00053">
    <property type="entry name" value="DYNc"/>
    <property type="match status" value="2"/>
</dbReference>
<dbReference type="Proteomes" id="UP001652642">
    <property type="component" value="Chromosome 3"/>
</dbReference>
<dbReference type="InterPro" id="IPR022812">
    <property type="entry name" value="Dynamin"/>
</dbReference>
<dbReference type="Gene3D" id="1.20.120.1240">
    <property type="entry name" value="Dynamin, middle domain"/>
    <property type="match status" value="2"/>
</dbReference>
<dbReference type="PANTHER" id="PTHR11566:SF231">
    <property type="entry name" value="INTERFERON-INDUCED GTP-BINDING PROTEIN MX"/>
    <property type="match status" value="1"/>
</dbReference>
<evidence type="ECO:0000259" key="7">
    <source>
        <dbReference type="PROSITE" id="PS51718"/>
    </source>
</evidence>
<feature type="region of interest" description="Disordered" evidence="5">
    <location>
        <begin position="705"/>
        <end position="736"/>
    </location>
</feature>
<evidence type="ECO:0000256" key="5">
    <source>
        <dbReference type="SAM" id="MobiDB-lite"/>
    </source>
</evidence>
<dbReference type="InterPro" id="IPR020850">
    <property type="entry name" value="GED_dom"/>
</dbReference>
<dbReference type="PROSITE" id="PS51388">
    <property type="entry name" value="GED"/>
    <property type="match status" value="2"/>
</dbReference>
<dbReference type="InterPro" id="IPR027417">
    <property type="entry name" value="P-loop_NTPase"/>
</dbReference>
<keyword evidence="8" id="KW-1185">Reference proteome</keyword>
<dbReference type="SUPFAM" id="SSF52540">
    <property type="entry name" value="P-loop containing nucleoside triphosphate hydrolases"/>
    <property type="match status" value="2"/>
</dbReference>
<gene>
    <name evidence="9" type="primary">LOC110076831</name>
</gene>
<dbReference type="InterPro" id="IPR001401">
    <property type="entry name" value="Dynamin_GTPase"/>
</dbReference>
<dbReference type="Pfam" id="PF00350">
    <property type="entry name" value="Dynamin_N"/>
    <property type="match status" value="2"/>
</dbReference>
<keyword evidence="2 3" id="KW-0342">GTP-binding</keyword>
<feature type="domain" description="Dynamin-type G" evidence="7">
    <location>
        <begin position="826"/>
        <end position="1099"/>
    </location>
</feature>
<keyword evidence="4" id="KW-0175">Coiled coil</keyword>
<feature type="compositionally biased region" description="Polar residues" evidence="5">
    <location>
        <begin position="774"/>
        <end position="783"/>
    </location>
</feature>
<protein>
    <recommendedName>
        <fullName evidence="10">Interferon-induced GTP-binding protein Mx2</fullName>
    </recommendedName>
</protein>
<dbReference type="SMART" id="SM00302">
    <property type="entry name" value="GED"/>
    <property type="match status" value="2"/>
</dbReference>
<dbReference type="Pfam" id="PF01031">
    <property type="entry name" value="Dynamin_M"/>
    <property type="match status" value="2"/>
</dbReference>
<dbReference type="InterPro" id="IPR000375">
    <property type="entry name" value="Dynamin_stalk"/>
</dbReference>
<feature type="domain" description="Dynamin-type G" evidence="7">
    <location>
        <begin position="107"/>
        <end position="380"/>
    </location>
</feature>
<dbReference type="PROSITE" id="PS51718">
    <property type="entry name" value="G_DYNAMIN_2"/>
    <property type="match status" value="2"/>
</dbReference>
<feature type="compositionally biased region" description="Basic and acidic residues" evidence="5">
    <location>
        <begin position="709"/>
        <end position="722"/>
    </location>
</feature>
<feature type="domain" description="GED" evidence="6">
    <location>
        <begin position="1346"/>
        <end position="1434"/>
    </location>
</feature>
<keyword evidence="1 3" id="KW-0547">Nucleotide-binding</keyword>
<feature type="region of interest" description="Disordered" evidence="5">
    <location>
        <begin position="44"/>
        <end position="77"/>
    </location>
</feature>
<reference evidence="9" key="1">
    <citation type="submission" date="2025-08" db="UniProtKB">
        <authorList>
            <consortium name="RefSeq"/>
        </authorList>
    </citation>
    <scope>IDENTIFICATION</scope>
</reference>
<dbReference type="Pfam" id="PF02212">
    <property type="entry name" value="GED"/>
    <property type="match status" value="2"/>
</dbReference>
<dbReference type="GeneID" id="110076831"/>
<dbReference type="InterPro" id="IPR003130">
    <property type="entry name" value="GED"/>
</dbReference>